<dbReference type="GO" id="GO:0005789">
    <property type="term" value="C:endoplasmic reticulum membrane"/>
    <property type="evidence" value="ECO:0007669"/>
    <property type="project" value="UniProtKB-SubCell"/>
</dbReference>
<dbReference type="Proteomes" id="UP001150238">
    <property type="component" value="Unassembled WGS sequence"/>
</dbReference>
<name>A0A9W9DQN1_9AGAR</name>
<dbReference type="EMBL" id="JANVFS010000014">
    <property type="protein sequence ID" value="KAJ4481667.1"/>
    <property type="molecule type" value="Genomic_DNA"/>
</dbReference>
<organism evidence="9 10">
    <name type="scientific">Lentinula lateritia</name>
    <dbReference type="NCBI Taxonomy" id="40482"/>
    <lineage>
        <taxon>Eukaryota</taxon>
        <taxon>Fungi</taxon>
        <taxon>Dikarya</taxon>
        <taxon>Basidiomycota</taxon>
        <taxon>Agaricomycotina</taxon>
        <taxon>Agaricomycetes</taxon>
        <taxon>Agaricomycetidae</taxon>
        <taxon>Agaricales</taxon>
        <taxon>Marasmiineae</taxon>
        <taxon>Omphalotaceae</taxon>
        <taxon>Lentinula</taxon>
    </lineage>
</organism>
<keyword evidence="3" id="KW-0337">GPI-anchor biosynthesis</keyword>
<keyword evidence="7 8" id="KW-0472">Membrane</keyword>
<feature type="transmembrane region" description="Helical" evidence="8">
    <location>
        <begin position="265"/>
        <end position="291"/>
    </location>
</feature>
<evidence type="ECO:0000256" key="1">
    <source>
        <dbReference type="ARBA" id="ARBA00004477"/>
    </source>
</evidence>
<evidence type="ECO:0000313" key="10">
    <source>
        <dbReference type="Proteomes" id="UP001150238"/>
    </source>
</evidence>
<feature type="transmembrane region" description="Helical" evidence="8">
    <location>
        <begin position="37"/>
        <end position="58"/>
    </location>
</feature>
<protein>
    <submittedName>
        <fullName evidence="9">GPI biosynthesis protein family Pig-F-domain-containing protein</fullName>
    </submittedName>
</protein>
<feature type="transmembrane region" description="Helical" evidence="8">
    <location>
        <begin position="150"/>
        <end position="173"/>
    </location>
</feature>
<accession>A0A9W9DQN1</accession>
<feature type="transmembrane region" description="Helical" evidence="8">
    <location>
        <begin position="179"/>
        <end position="199"/>
    </location>
</feature>
<comment type="subcellular location">
    <subcellularLocation>
        <location evidence="1">Endoplasmic reticulum membrane</location>
        <topology evidence="1">Multi-pass membrane protein</topology>
    </subcellularLocation>
</comment>
<dbReference type="Pfam" id="PF06699">
    <property type="entry name" value="PIG-F"/>
    <property type="match status" value="1"/>
</dbReference>
<comment type="caution">
    <text evidence="9">The sequence shown here is derived from an EMBL/GenBank/DDBJ whole genome shotgun (WGS) entry which is preliminary data.</text>
</comment>
<gene>
    <name evidence="9" type="ORF">C8J55DRAFT_560203</name>
</gene>
<dbReference type="AlphaFoldDB" id="A0A9W9DQN1"/>
<sequence>MGKKKLTLKSSSTAAVQSNALADDTADSSQDSSFFPFARYTSVVGVNSSLMVFVGLFLPRSTTLFDGAKSNASTQATSRDRPQHSFLEPITANPVSTLVYVCLGVIVLQAWWSAWLRDWWIDYSLKGTRDDKKMQKQSLDRRKLSQLGKAWIFAAGTSVFFHAVTVLLGAPLFSYVPQTYLFALLLAVLTVVPPAYTFGIPSLSSDTESLLTRLNWIRMFAEFRIYNPIERAVVYPAVGAVLGSWLGVIPIALDWDRPWQAWPLTPAYGALVGYITASLAALTVSGIKALAEEHLRSLRDSKQN</sequence>
<comment type="pathway">
    <text evidence="2">Glycolipid biosynthesis; glycosylphosphatidylinositol-anchor biosynthesis.</text>
</comment>
<evidence type="ECO:0000256" key="5">
    <source>
        <dbReference type="ARBA" id="ARBA00022824"/>
    </source>
</evidence>
<evidence type="ECO:0000256" key="2">
    <source>
        <dbReference type="ARBA" id="ARBA00004687"/>
    </source>
</evidence>
<keyword evidence="6 8" id="KW-1133">Transmembrane helix</keyword>
<dbReference type="GO" id="GO:0006506">
    <property type="term" value="P:GPI anchor biosynthetic process"/>
    <property type="evidence" value="ECO:0007669"/>
    <property type="project" value="UniProtKB-KW"/>
</dbReference>
<feature type="transmembrane region" description="Helical" evidence="8">
    <location>
        <begin position="97"/>
        <end position="116"/>
    </location>
</feature>
<reference evidence="9" key="1">
    <citation type="submission" date="2022-08" db="EMBL/GenBank/DDBJ databases">
        <authorList>
            <consortium name="DOE Joint Genome Institute"/>
            <person name="Min B."/>
            <person name="Riley R."/>
            <person name="Sierra-Patev S."/>
            <person name="Naranjo-Ortiz M."/>
            <person name="Looney B."/>
            <person name="Konkel Z."/>
            <person name="Slot J.C."/>
            <person name="Sakamoto Y."/>
            <person name="Steenwyk J.L."/>
            <person name="Rokas A."/>
            <person name="Carro J."/>
            <person name="Camarero S."/>
            <person name="Ferreira P."/>
            <person name="Molpeceres G."/>
            <person name="Ruiz-Duenas F.J."/>
            <person name="Serrano A."/>
            <person name="Henrissat B."/>
            <person name="Drula E."/>
            <person name="Hughes K.W."/>
            <person name="Mata J.L."/>
            <person name="Ishikawa N.K."/>
            <person name="Vargas-Isla R."/>
            <person name="Ushijima S."/>
            <person name="Smith C.A."/>
            <person name="Ahrendt S."/>
            <person name="Andreopoulos W."/>
            <person name="He G."/>
            <person name="Labutti K."/>
            <person name="Lipzen A."/>
            <person name="Ng V."/>
            <person name="Sandor L."/>
            <person name="Barry K."/>
            <person name="Martinez A.T."/>
            <person name="Xiao Y."/>
            <person name="Gibbons J.G."/>
            <person name="Terashima K."/>
            <person name="Hibbett D.S."/>
            <person name="Grigoriev I.V."/>
        </authorList>
    </citation>
    <scope>NUCLEOTIDE SEQUENCE</scope>
    <source>
        <strain evidence="9">Sp2 HRB7682 ss15</strain>
    </source>
</reference>
<evidence type="ECO:0000256" key="6">
    <source>
        <dbReference type="ARBA" id="ARBA00022989"/>
    </source>
</evidence>
<feature type="transmembrane region" description="Helical" evidence="8">
    <location>
        <begin position="233"/>
        <end position="253"/>
    </location>
</feature>
<evidence type="ECO:0000256" key="7">
    <source>
        <dbReference type="ARBA" id="ARBA00023136"/>
    </source>
</evidence>
<dbReference type="InterPro" id="IPR009580">
    <property type="entry name" value="GPI_biosynthesis_protein_Pig-F"/>
</dbReference>
<evidence type="ECO:0000313" key="9">
    <source>
        <dbReference type="EMBL" id="KAJ4481667.1"/>
    </source>
</evidence>
<proteinExistence type="predicted"/>
<keyword evidence="5" id="KW-0256">Endoplasmic reticulum</keyword>
<evidence type="ECO:0000256" key="4">
    <source>
        <dbReference type="ARBA" id="ARBA00022692"/>
    </source>
</evidence>
<evidence type="ECO:0000256" key="3">
    <source>
        <dbReference type="ARBA" id="ARBA00022502"/>
    </source>
</evidence>
<evidence type="ECO:0000256" key="8">
    <source>
        <dbReference type="SAM" id="Phobius"/>
    </source>
</evidence>
<keyword evidence="4 8" id="KW-0812">Transmembrane</keyword>
<reference evidence="9" key="2">
    <citation type="journal article" date="2023" name="Proc. Natl. Acad. Sci. U.S.A.">
        <title>A global phylogenomic analysis of the shiitake genus Lentinula.</title>
        <authorList>
            <person name="Sierra-Patev S."/>
            <person name="Min B."/>
            <person name="Naranjo-Ortiz M."/>
            <person name="Looney B."/>
            <person name="Konkel Z."/>
            <person name="Slot J.C."/>
            <person name="Sakamoto Y."/>
            <person name="Steenwyk J.L."/>
            <person name="Rokas A."/>
            <person name="Carro J."/>
            <person name="Camarero S."/>
            <person name="Ferreira P."/>
            <person name="Molpeceres G."/>
            <person name="Ruiz-Duenas F.J."/>
            <person name="Serrano A."/>
            <person name="Henrissat B."/>
            <person name="Drula E."/>
            <person name="Hughes K.W."/>
            <person name="Mata J.L."/>
            <person name="Ishikawa N.K."/>
            <person name="Vargas-Isla R."/>
            <person name="Ushijima S."/>
            <person name="Smith C.A."/>
            <person name="Donoghue J."/>
            <person name="Ahrendt S."/>
            <person name="Andreopoulos W."/>
            <person name="He G."/>
            <person name="LaButti K."/>
            <person name="Lipzen A."/>
            <person name="Ng V."/>
            <person name="Riley R."/>
            <person name="Sandor L."/>
            <person name="Barry K."/>
            <person name="Martinez A.T."/>
            <person name="Xiao Y."/>
            <person name="Gibbons J.G."/>
            <person name="Terashima K."/>
            <person name="Grigoriev I.V."/>
            <person name="Hibbett D."/>
        </authorList>
    </citation>
    <scope>NUCLEOTIDE SEQUENCE</scope>
    <source>
        <strain evidence="9">Sp2 HRB7682 ss15</strain>
    </source>
</reference>